<evidence type="ECO:0000313" key="9">
    <source>
        <dbReference type="Proteomes" id="UP000249260"/>
    </source>
</evidence>
<dbReference type="Pfam" id="PF02954">
    <property type="entry name" value="HTH_8"/>
    <property type="match status" value="1"/>
</dbReference>
<dbReference type="RefSeq" id="WP_112882253.1">
    <property type="nucleotide sequence ID" value="NZ_QLUW01000002.1"/>
</dbReference>
<accession>A0A328TZQ8</accession>
<dbReference type="SUPFAM" id="SSF52540">
    <property type="entry name" value="P-loop containing nucleoside triphosphate hydrolases"/>
    <property type="match status" value="1"/>
</dbReference>
<dbReference type="InterPro" id="IPR003593">
    <property type="entry name" value="AAA+_ATPase"/>
</dbReference>
<dbReference type="InterPro" id="IPR035965">
    <property type="entry name" value="PAS-like_dom_sf"/>
</dbReference>
<gene>
    <name evidence="8" type="ORF">DL346_11420</name>
</gene>
<proteinExistence type="predicted"/>
<dbReference type="OrthoDB" id="9771372at2"/>
<sequence>MSNRNRIVSDYFEHILNTVDVGVHFIDRAGNTVFYNDKMAEIDGLDREQVLGKNILHLYPSLTQETSTLEKVLQTGEQHPAHIQTYFNVTGKRIMTINSTYPIYDNGKLVGALEVAKDITSIVQLHDQILDLRHQLYQSKQKENKNKGTARYEFSDLIGKSKPFQEALALAKKTSRTVSPVMLCGPTGTGKELFAQSIHNAGARRNRPFIAQNCAAVPADLLEGIMFGTARGAFTGAVDRAGLFEQASGGTLFLDELNSLDIYLQAKLLRVLQDGMVRRIGGTYEQQADVRIITALNMDPSQALQEGLLRYDLFFRLSVVKIDLPPLQHRAEDIPLLANHFIEKLNPVFGLQIRGISPSALNRLTAYSWPGNVRELGHAIESAFNMAEIDEELIEERHLPAGLVADRGKSSHPDDADTAADRLPERMKQMEREAIALALQRNGYNISQTAQELGMKRQALQYKLNRYGITRKP</sequence>
<dbReference type="Pfam" id="PF00158">
    <property type="entry name" value="Sigma54_activat"/>
    <property type="match status" value="1"/>
</dbReference>
<dbReference type="Gene3D" id="1.10.8.60">
    <property type="match status" value="1"/>
</dbReference>
<dbReference type="SUPFAM" id="SSF55785">
    <property type="entry name" value="PYP-like sensor domain (PAS domain)"/>
    <property type="match status" value="1"/>
</dbReference>
<dbReference type="GO" id="GO:0005524">
    <property type="term" value="F:ATP binding"/>
    <property type="evidence" value="ECO:0007669"/>
    <property type="project" value="UniProtKB-KW"/>
</dbReference>
<dbReference type="CDD" id="cd00130">
    <property type="entry name" value="PAS"/>
    <property type="match status" value="1"/>
</dbReference>
<protein>
    <submittedName>
        <fullName evidence="8">Fis family transcriptional regulator</fullName>
    </submittedName>
</protein>
<dbReference type="AlphaFoldDB" id="A0A328TZQ8"/>
<dbReference type="InterPro" id="IPR027417">
    <property type="entry name" value="P-loop_NTPase"/>
</dbReference>
<dbReference type="InterPro" id="IPR002078">
    <property type="entry name" value="Sigma_54_int"/>
</dbReference>
<keyword evidence="4" id="KW-0238">DNA-binding</keyword>
<dbReference type="PRINTS" id="PR01590">
    <property type="entry name" value="HTHFIS"/>
</dbReference>
<dbReference type="InterPro" id="IPR000014">
    <property type="entry name" value="PAS"/>
</dbReference>
<dbReference type="PANTHER" id="PTHR32071">
    <property type="entry name" value="TRANSCRIPTIONAL REGULATORY PROTEIN"/>
    <property type="match status" value="1"/>
</dbReference>
<dbReference type="InterPro" id="IPR058031">
    <property type="entry name" value="AAA_lid_NorR"/>
</dbReference>
<dbReference type="EMBL" id="QLUW01000002">
    <property type="protein sequence ID" value="RAP76028.1"/>
    <property type="molecule type" value="Genomic_DNA"/>
</dbReference>
<keyword evidence="2" id="KW-0067">ATP-binding</keyword>
<dbReference type="NCBIfam" id="TIGR00229">
    <property type="entry name" value="sensory_box"/>
    <property type="match status" value="1"/>
</dbReference>
<feature type="domain" description="PAS" evidence="7">
    <location>
        <begin position="8"/>
        <end position="56"/>
    </location>
</feature>
<dbReference type="PANTHER" id="PTHR32071:SF74">
    <property type="entry name" value="TRANSCRIPTIONAL ACTIVATOR ROCR"/>
    <property type="match status" value="1"/>
</dbReference>
<dbReference type="Gene3D" id="3.40.50.300">
    <property type="entry name" value="P-loop containing nucleotide triphosphate hydrolases"/>
    <property type="match status" value="1"/>
</dbReference>
<dbReference type="PROSITE" id="PS50112">
    <property type="entry name" value="PAS"/>
    <property type="match status" value="1"/>
</dbReference>
<dbReference type="InterPro" id="IPR013767">
    <property type="entry name" value="PAS_fold"/>
</dbReference>
<evidence type="ECO:0000256" key="4">
    <source>
        <dbReference type="ARBA" id="ARBA00023125"/>
    </source>
</evidence>
<evidence type="ECO:0000256" key="2">
    <source>
        <dbReference type="ARBA" id="ARBA00022840"/>
    </source>
</evidence>
<dbReference type="InterPro" id="IPR025943">
    <property type="entry name" value="Sigma_54_int_dom_ATP-bd_2"/>
</dbReference>
<dbReference type="SUPFAM" id="SSF46689">
    <property type="entry name" value="Homeodomain-like"/>
    <property type="match status" value="1"/>
</dbReference>
<evidence type="ECO:0000256" key="5">
    <source>
        <dbReference type="ARBA" id="ARBA00023163"/>
    </source>
</evidence>
<keyword evidence="5" id="KW-0804">Transcription</keyword>
<evidence type="ECO:0000256" key="3">
    <source>
        <dbReference type="ARBA" id="ARBA00023015"/>
    </source>
</evidence>
<evidence type="ECO:0000259" key="6">
    <source>
        <dbReference type="PROSITE" id="PS50045"/>
    </source>
</evidence>
<dbReference type="Gene3D" id="3.30.450.20">
    <property type="entry name" value="PAS domain"/>
    <property type="match status" value="1"/>
</dbReference>
<evidence type="ECO:0000259" key="7">
    <source>
        <dbReference type="PROSITE" id="PS50112"/>
    </source>
</evidence>
<dbReference type="SMART" id="SM00382">
    <property type="entry name" value="AAA"/>
    <property type="match status" value="1"/>
</dbReference>
<organism evidence="8 9">
    <name type="scientific">Paenibacillus montanisoli</name>
    <dbReference type="NCBI Taxonomy" id="2081970"/>
    <lineage>
        <taxon>Bacteria</taxon>
        <taxon>Bacillati</taxon>
        <taxon>Bacillota</taxon>
        <taxon>Bacilli</taxon>
        <taxon>Bacillales</taxon>
        <taxon>Paenibacillaceae</taxon>
        <taxon>Paenibacillus</taxon>
    </lineage>
</organism>
<evidence type="ECO:0000256" key="1">
    <source>
        <dbReference type="ARBA" id="ARBA00022741"/>
    </source>
</evidence>
<dbReference type="SMART" id="SM00091">
    <property type="entry name" value="PAS"/>
    <property type="match status" value="1"/>
</dbReference>
<keyword evidence="9" id="KW-1185">Reference proteome</keyword>
<dbReference type="PROSITE" id="PS00688">
    <property type="entry name" value="SIGMA54_INTERACT_3"/>
    <property type="match status" value="1"/>
</dbReference>
<dbReference type="GO" id="GO:0043565">
    <property type="term" value="F:sequence-specific DNA binding"/>
    <property type="evidence" value="ECO:0007669"/>
    <property type="project" value="InterPro"/>
</dbReference>
<dbReference type="InterPro" id="IPR002197">
    <property type="entry name" value="HTH_Fis"/>
</dbReference>
<name>A0A328TZQ8_9BACL</name>
<evidence type="ECO:0000313" key="8">
    <source>
        <dbReference type="EMBL" id="RAP76028.1"/>
    </source>
</evidence>
<dbReference type="PROSITE" id="PS00676">
    <property type="entry name" value="SIGMA54_INTERACT_2"/>
    <property type="match status" value="1"/>
</dbReference>
<dbReference type="Proteomes" id="UP000249260">
    <property type="component" value="Unassembled WGS sequence"/>
</dbReference>
<dbReference type="Pfam" id="PF00989">
    <property type="entry name" value="PAS"/>
    <property type="match status" value="1"/>
</dbReference>
<feature type="domain" description="Sigma-54 factor interaction" evidence="6">
    <location>
        <begin position="157"/>
        <end position="385"/>
    </location>
</feature>
<keyword evidence="1" id="KW-0547">Nucleotide-binding</keyword>
<keyword evidence="3" id="KW-0805">Transcription regulation</keyword>
<dbReference type="Pfam" id="PF25601">
    <property type="entry name" value="AAA_lid_14"/>
    <property type="match status" value="1"/>
</dbReference>
<dbReference type="GO" id="GO:0006355">
    <property type="term" value="P:regulation of DNA-templated transcription"/>
    <property type="evidence" value="ECO:0007669"/>
    <property type="project" value="InterPro"/>
</dbReference>
<dbReference type="InterPro" id="IPR009057">
    <property type="entry name" value="Homeodomain-like_sf"/>
</dbReference>
<comment type="caution">
    <text evidence="8">The sequence shown here is derived from an EMBL/GenBank/DDBJ whole genome shotgun (WGS) entry which is preliminary data.</text>
</comment>
<reference evidence="8 9" key="1">
    <citation type="submission" date="2018-06" db="EMBL/GenBank/DDBJ databases">
        <title>Paenibacillus montanisoli sp. nov., isolated from mountain area soil.</title>
        <authorList>
            <person name="Wu M."/>
        </authorList>
    </citation>
    <scope>NUCLEOTIDE SEQUENCE [LARGE SCALE GENOMIC DNA]</scope>
    <source>
        <strain evidence="8 9">RA17</strain>
    </source>
</reference>
<dbReference type="FunFam" id="3.40.50.300:FF:000006">
    <property type="entry name" value="DNA-binding transcriptional regulator NtrC"/>
    <property type="match status" value="1"/>
</dbReference>
<dbReference type="InterPro" id="IPR025944">
    <property type="entry name" value="Sigma_54_int_dom_CS"/>
</dbReference>
<dbReference type="Gene3D" id="1.10.10.60">
    <property type="entry name" value="Homeodomain-like"/>
    <property type="match status" value="1"/>
</dbReference>
<dbReference type="PROSITE" id="PS50045">
    <property type="entry name" value="SIGMA54_INTERACT_4"/>
    <property type="match status" value="1"/>
</dbReference>
<dbReference type="CDD" id="cd00009">
    <property type="entry name" value="AAA"/>
    <property type="match status" value="1"/>
</dbReference>